<dbReference type="InterPro" id="IPR004045">
    <property type="entry name" value="Glutathione_S-Trfase_N"/>
</dbReference>
<dbReference type="SUPFAM" id="SSF52833">
    <property type="entry name" value="Thioredoxin-like"/>
    <property type="match status" value="1"/>
</dbReference>
<dbReference type="Pfam" id="PF00043">
    <property type="entry name" value="GST_C"/>
    <property type="match status" value="1"/>
</dbReference>
<evidence type="ECO:0000256" key="1">
    <source>
        <dbReference type="RuleBase" id="RU003494"/>
    </source>
</evidence>
<feature type="domain" description="GST C-terminal" evidence="3">
    <location>
        <begin position="83"/>
        <end position="208"/>
    </location>
</feature>
<dbReference type="InterPro" id="IPR036249">
    <property type="entry name" value="Thioredoxin-like_sf"/>
</dbReference>
<dbReference type="SFLD" id="SFLDS00019">
    <property type="entry name" value="Glutathione_Transferase_(cytos"/>
    <property type="match status" value="1"/>
</dbReference>
<comment type="similarity">
    <text evidence="1">Belongs to the GST superfamily.</text>
</comment>
<dbReference type="InterPro" id="IPR036282">
    <property type="entry name" value="Glutathione-S-Trfase_C_sf"/>
</dbReference>
<reference evidence="5" key="1">
    <citation type="journal article" date="2019" name="Int. J. Syst. Evol. Microbiol.">
        <title>The Global Catalogue of Microorganisms (GCM) 10K type strain sequencing project: providing services to taxonomists for standard genome sequencing and annotation.</title>
        <authorList>
            <consortium name="The Broad Institute Genomics Platform"/>
            <consortium name="The Broad Institute Genome Sequencing Center for Infectious Disease"/>
            <person name="Wu L."/>
            <person name="Ma J."/>
        </authorList>
    </citation>
    <scope>NUCLEOTIDE SEQUENCE [LARGE SCALE GENOMIC DNA]</scope>
    <source>
        <strain evidence="5">KCTC 42182</strain>
    </source>
</reference>
<dbReference type="PANTHER" id="PTHR44051:SF2">
    <property type="entry name" value="HYPOTHETICAL GLUTATHIONE S-TRANSFERASE LIKE PROTEIN"/>
    <property type="match status" value="1"/>
</dbReference>
<dbReference type="InterPro" id="IPR010987">
    <property type="entry name" value="Glutathione-S-Trfase_C-like"/>
</dbReference>
<dbReference type="SFLD" id="SFLDG00358">
    <property type="entry name" value="Main_(cytGST)"/>
    <property type="match status" value="1"/>
</dbReference>
<dbReference type="Proteomes" id="UP001595711">
    <property type="component" value="Unassembled WGS sequence"/>
</dbReference>
<dbReference type="SUPFAM" id="SSF47616">
    <property type="entry name" value="GST C-terminal domain-like"/>
    <property type="match status" value="1"/>
</dbReference>
<accession>A0ABV7VBB1</accession>
<feature type="domain" description="GST N-terminal" evidence="2">
    <location>
        <begin position="1"/>
        <end position="80"/>
    </location>
</feature>
<proteinExistence type="inferred from homology"/>
<dbReference type="Pfam" id="PF02798">
    <property type="entry name" value="GST_N"/>
    <property type="match status" value="1"/>
</dbReference>
<dbReference type="RefSeq" id="WP_379722167.1">
    <property type="nucleotide sequence ID" value="NZ_JBHRYJ010000001.1"/>
</dbReference>
<dbReference type="Gene3D" id="1.20.1050.10">
    <property type="match status" value="1"/>
</dbReference>
<evidence type="ECO:0000313" key="4">
    <source>
        <dbReference type="EMBL" id="MFC3674750.1"/>
    </source>
</evidence>
<evidence type="ECO:0000259" key="2">
    <source>
        <dbReference type="PROSITE" id="PS50404"/>
    </source>
</evidence>
<evidence type="ECO:0000259" key="3">
    <source>
        <dbReference type="PROSITE" id="PS50405"/>
    </source>
</evidence>
<keyword evidence="5" id="KW-1185">Reference proteome</keyword>
<dbReference type="InterPro" id="IPR040079">
    <property type="entry name" value="Glutathione_S-Trfase"/>
</dbReference>
<organism evidence="4 5">
    <name type="scientific">Ferrovibrio xuzhouensis</name>
    <dbReference type="NCBI Taxonomy" id="1576914"/>
    <lineage>
        <taxon>Bacteria</taxon>
        <taxon>Pseudomonadati</taxon>
        <taxon>Pseudomonadota</taxon>
        <taxon>Alphaproteobacteria</taxon>
        <taxon>Rhodospirillales</taxon>
        <taxon>Rhodospirillaceae</taxon>
        <taxon>Ferrovibrio</taxon>
    </lineage>
</organism>
<evidence type="ECO:0000313" key="5">
    <source>
        <dbReference type="Proteomes" id="UP001595711"/>
    </source>
</evidence>
<name>A0ABV7VBB1_9PROT</name>
<dbReference type="PROSITE" id="PS50404">
    <property type="entry name" value="GST_NTER"/>
    <property type="match status" value="1"/>
</dbReference>
<dbReference type="Gene3D" id="3.40.30.10">
    <property type="entry name" value="Glutaredoxin"/>
    <property type="match status" value="1"/>
</dbReference>
<protein>
    <submittedName>
        <fullName evidence="4">Glutathione S-transferase family protein</fullName>
    </submittedName>
</protein>
<dbReference type="InterPro" id="IPR004046">
    <property type="entry name" value="GST_C"/>
</dbReference>
<dbReference type="PROSITE" id="PS50405">
    <property type="entry name" value="GST_CTER"/>
    <property type="match status" value="1"/>
</dbReference>
<dbReference type="EMBL" id="JBHRYJ010000001">
    <property type="protein sequence ID" value="MFC3674750.1"/>
    <property type="molecule type" value="Genomic_DNA"/>
</dbReference>
<dbReference type="PANTHER" id="PTHR44051">
    <property type="entry name" value="GLUTATHIONE S-TRANSFERASE-RELATED"/>
    <property type="match status" value="1"/>
</dbReference>
<sequence>MMKLYYDETMNPRKVCAVARYLDSPVDFIRVDLGKGQNKTPDFLALNPNAKVPVLQTGNDVLWESNAIMCRLAQIAGSDLWPADDRQVEVVRWLFWDSQHFSRHGGSLYFEHIIRRKFGLGEPDAKAVDEAIGFMRRYFAVLDAHLQQQDFIVASKLSLADFAVGVTLPYADTAHIPLNDFPAVRRWHDRLCALPGWLDPFPVERAAA</sequence>
<comment type="caution">
    <text evidence="4">The sequence shown here is derived from an EMBL/GenBank/DDBJ whole genome shotgun (WGS) entry which is preliminary data.</text>
</comment>
<gene>
    <name evidence="4" type="ORF">ACFOOQ_04290</name>
</gene>